<evidence type="ECO:0008006" key="4">
    <source>
        <dbReference type="Google" id="ProtNLM"/>
    </source>
</evidence>
<dbReference type="RefSeq" id="WP_045780194.1">
    <property type="nucleotide sequence ID" value="NZ_LAJX01000210.1"/>
</dbReference>
<reference evidence="3" key="1">
    <citation type="submission" date="2015-03" db="EMBL/GenBank/DDBJ databases">
        <title>Draft genome sequence of a novel methanotroph (Sn10-6) isolated from flooded ricefield rhizosphere in India.</title>
        <authorList>
            <person name="Pandit P.S."/>
            <person name="Pore S.D."/>
            <person name="Arora P."/>
            <person name="Kapse N.G."/>
            <person name="Dhakephalkar P.K."/>
            <person name="Rahalkar M.C."/>
        </authorList>
    </citation>
    <scope>NUCLEOTIDE SEQUENCE [LARGE SCALE GENOMIC DNA]</scope>
    <source>
        <strain evidence="3">Sn10-6</strain>
    </source>
</reference>
<protein>
    <recommendedName>
        <fullName evidence="4">DegT/DnrJ/EryC1/StrS aminotransferase</fullName>
    </recommendedName>
</protein>
<sequence length="292" mass="32136">MCKSATDALFVACYLKAIATGKPLRWVVSGYGFFSTHIGCLANSLVLDCDEQGLLSFEALKALPIDAWDGMVVTNMFGLFDDLSEYNDFCRIHGKAIIIDNALGFCYPGRQNSDAPDEVISFHQTKPWGMGEGGCLIVNKTEQALAKSLINFGVESSNTQVYAMNSKLSDFDSALILQRLLHIDDWLPLYRQQTQRVKTIAQALGGRLLVDIADDKFLGHVPVLFPKPISAERIAQQHQTIQFGKYYLPLAPGLPQASALYQHILNIPSHSGMAMLTDAQIRDAIVGVLNLN</sequence>
<gene>
    <name evidence="2" type="ORF">VZ94_17415</name>
</gene>
<dbReference type="PANTHER" id="PTHR30244:SF36">
    <property type="entry name" value="3-OXO-GLUCOSE-6-PHOSPHATE:GLUTAMATE AMINOTRANSFERASE"/>
    <property type="match status" value="1"/>
</dbReference>
<keyword evidence="3" id="KW-1185">Reference proteome</keyword>
<proteinExistence type="predicted"/>
<dbReference type="GO" id="GO:0008483">
    <property type="term" value="F:transaminase activity"/>
    <property type="evidence" value="ECO:0007669"/>
    <property type="project" value="TreeGrafter"/>
</dbReference>
<dbReference type="Proteomes" id="UP000033684">
    <property type="component" value="Unassembled WGS sequence"/>
</dbReference>
<evidence type="ECO:0000256" key="1">
    <source>
        <dbReference type="ARBA" id="ARBA00022898"/>
    </source>
</evidence>
<dbReference type="GO" id="GO:0000271">
    <property type="term" value="P:polysaccharide biosynthetic process"/>
    <property type="evidence" value="ECO:0007669"/>
    <property type="project" value="TreeGrafter"/>
</dbReference>
<dbReference type="Gene3D" id="3.40.640.10">
    <property type="entry name" value="Type I PLP-dependent aspartate aminotransferase-like (Major domain)"/>
    <property type="match status" value="1"/>
</dbReference>
<dbReference type="GO" id="GO:0030170">
    <property type="term" value="F:pyridoxal phosphate binding"/>
    <property type="evidence" value="ECO:0007669"/>
    <property type="project" value="TreeGrafter"/>
</dbReference>
<keyword evidence="1" id="KW-0663">Pyridoxal phosphate</keyword>
<name>A0A0F3IFH7_9GAMM</name>
<evidence type="ECO:0000313" key="2">
    <source>
        <dbReference type="EMBL" id="KJV05545.1"/>
    </source>
</evidence>
<dbReference type="OrthoDB" id="9804264at2"/>
<accession>A0A0F3IFH7</accession>
<evidence type="ECO:0000313" key="3">
    <source>
        <dbReference type="Proteomes" id="UP000033684"/>
    </source>
</evidence>
<dbReference type="Pfam" id="PF01041">
    <property type="entry name" value="DegT_DnrJ_EryC1"/>
    <property type="match status" value="1"/>
</dbReference>
<dbReference type="PANTHER" id="PTHR30244">
    <property type="entry name" value="TRANSAMINASE"/>
    <property type="match status" value="1"/>
</dbReference>
<dbReference type="InterPro" id="IPR015424">
    <property type="entry name" value="PyrdxlP-dep_Trfase"/>
</dbReference>
<dbReference type="InterPro" id="IPR015421">
    <property type="entry name" value="PyrdxlP-dep_Trfase_major"/>
</dbReference>
<comment type="caution">
    <text evidence="2">The sequence shown here is derived from an EMBL/GenBank/DDBJ whole genome shotgun (WGS) entry which is preliminary data.</text>
</comment>
<dbReference type="SUPFAM" id="SSF53383">
    <property type="entry name" value="PLP-dependent transferases"/>
    <property type="match status" value="1"/>
</dbReference>
<organism evidence="2 3">
    <name type="scientific">Methylocucumis oryzae</name>
    <dbReference type="NCBI Taxonomy" id="1632867"/>
    <lineage>
        <taxon>Bacteria</taxon>
        <taxon>Pseudomonadati</taxon>
        <taxon>Pseudomonadota</taxon>
        <taxon>Gammaproteobacteria</taxon>
        <taxon>Methylococcales</taxon>
        <taxon>Methylococcaceae</taxon>
        <taxon>Methylocucumis</taxon>
    </lineage>
</organism>
<dbReference type="InterPro" id="IPR000653">
    <property type="entry name" value="DegT/StrS_aminotransferase"/>
</dbReference>
<dbReference type="EMBL" id="LAJX01000210">
    <property type="protein sequence ID" value="KJV05545.1"/>
    <property type="molecule type" value="Genomic_DNA"/>
</dbReference>
<reference evidence="2 3" key="2">
    <citation type="journal article" date="2016" name="Microb. Ecol.">
        <title>Genome Characteristics of a Novel Type I Methanotroph (Sn10-6) Isolated from a Flooded Indian Rice Field.</title>
        <authorList>
            <person name="Rahalkar M.C."/>
            <person name="Pandit P.S."/>
            <person name="Dhakephalkar P.K."/>
            <person name="Pore S."/>
            <person name="Arora P."/>
            <person name="Kapse N."/>
        </authorList>
    </citation>
    <scope>NUCLEOTIDE SEQUENCE [LARGE SCALE GENOMIC DNA]</scope>
    <source>
        <strain evidence="2 3">Sn10-6</strain>
    </source>
</reference>
<dbReference type="AlphaFoldDB" id="A0A0F3IFH7"/>